<organism evidence="2 3">
    <name type="scientific">Mycena rosella</name>
    <name type="common">Pink bonnet</name>
    <name type="synonym">Agaricus rosellus</name>
    <dbReference type="NCBI Taxonomy" id="1033263"/>
    <lineage>
        <taxon>Eukaryota</taxon>
        <taxon>Fungi</taxon>
        <taxon>Dikarya</taxon>
        <taxon>Basidiomycota</taxon>
        <taxon>Agaricomycotina</taxon>
        <taxon>Agaricomycetes</taxon>
        <taxon>Agaricomycetidae</taxon>
        <taxon>Agaricales</taxon>
        <taxon>Marasmiineae</taxon>
        <taxon>Mycenaceae</taxon>
        <taxon>Mycena</taxon>
    </lineage>
</organism>
<keyword evidence="1" id="KW-0732">Signal</keyword>
<reference evidence="2" key="1">
    <citation type="submission" date="2023-03" db="EMBL/GenBank/DDBJ databases">
        <title>Massive genome expansion in bonnet fungi (Mycena s.s.) driven by repeated elements and novel gene families across ecological guilds.</title>
        <authorList>
            <consortium name="Lawrence Berkeley National Laboratory"/>
            <person name="Harder C.B."/>
            <person name="Miyauchi S."/>
            <person name="Viragh M."/>
            <person name="Kuo A."/>
            <person name="Thoen E."/>
            <person name="Andreopoulos B."/>
            <person name="Lu D."/>
            <person name="Skrede I."/>
            <person name="Drula E."/>
            <person name="Henrissat B."/>
            <person name="Morin E."/>
            <person name="Kohler A."/>
            <person name="Barry K."/>
            <person name="LaButti K."/>
            <person name="Morin E."/>
            <person name="Salamov A."/>
            <person name="Lipzen A."/>
            <person name="Mereny Z."/>
            <person name="Hegedus B."/>
            <person name="Baldrian P."/>
            <person name="Stursova M."/>
            <person name="Weitz H."/>
            <person name="Taylor A."/>
            <person name="Grigoriev I.V."/>
            <person name="Nagy L.G."/>
            <person name="Martin F."/>
            <person name="Kauserud H."/>
        </authorList>
    </citation>
    <scope>NUCLEOTIDE SEQUENCE</scope>
    <source>
        <strain evidence="2">CBHHK067</strain>
    </source>
</reference>
<name>A0AAD7G4Y3_MYCRO</name>
<comment type="caution">
    <text evidence="2">The sequence shown here is derived from an EMBL/GenBank/DDBJ whole genome shotgun (WGS) entry which is preliminary data.</text>
</comment>
<evidence type="ECO:0000313" key="2">
    <source>
        <dbReference type="EMBL" id="KAJ7659977.1"/>
    </source>
</evidence>
<gene>
    <name evidence="2" type="ORF">B0H17DRAFT_1095639</name>
</gene>
<accession>A0AAD7G4Y3</accession>
<dbReference type="AlphaFoldDB" id="A0AAD7G4Y3"/>
<feature type="signal peptide" evidence="1">
    <location>
        <begin position="1"/>
        <end position="18"/>
    </location>
</feature>
<evidence type="ECO:0000313" key="3">
    <source>
        <dbReference type="Proteomes" id="UP001221757"/>
    </source>
</evidence>
<dbReference type="Proteomes" id="UP001221757">
    <property type="component" value="Unassembled WGS sequence"/>
</dbReference>
<protein>
    <submittedName>
        <fullName evidence="2">Uncharacterized protein</fullName>
    </submittedName>
</protein>
<feature type="chain" id="PRO_5042217469" evidence="1">
    <location>
        <begin position="19"/>
        <end position="178"/>
    </location>
</feature>
<proteinExistence type="predicted"/>
<keyword evidence="3" id="KW-1185">Reference proteome</keyword>
<dbReference type="EMBL" id="JARKIE010000264">
    <property type="protein sequence ID" value="KAJ7659977.1"/>
    <property type="molecule type" value="Genomic_DNA"/>
</dbReference>
<evidence type="ECO:0000256" key="1">
    <source>
        <dbReference type="SAM" id="SignalP"/>
    </source>
</evidence>
<sequence length="178" mass="20302">MWAMSFPLSLIELHVTFAYTSPPPTLLLDAPRGTFYPPPWPQEEMPKCCRFDGVRRLVVRDANADFVASLTTACPRLERVESTAEFCVEDVPQGVSKDLKAKLVFVRLPRTATWPDLTSSDTGPIPEHLPRTFGEWRESGLTMPAMRPDPPLTKPSIPARNKRNSIWRLVKRVFRERQ</sequence>